<dbReference type="Proteomes" id="UP000827549">
    <property type="component" value="Chromosome 2"/>
</dbReference>
<evidence type="ECO:0000313" key="2">
    <source>
        <dbReference type="EMBL" id="WOO79177.1"/>
    </source>
</evidence>
<gene>
    <name evidence="2" type="ORF">LOC62_02G002711</name>
</gene>
<sequence>MLVAAYPLPTILPLQALPPRAIPLERGPLPRKGMDTGYGGIDSQTPPEVPIPRQHPQDPRSHPHTTLHHPTPLPIQLFISLCSFYIFFCSSATRSLSHLSILLLAPPPLLLPPPASPTTASTIPRTQHSPPHATPGDCGLAP</sequence>
<organism evidence="2 3">
    <name type="scientific">Vanrija pseudolonga</name>
    <dbReference type="NCBI Taxonomy" id="143232"/>
    <lineage>
        <taxon>Eukaryota</taxon>
        <taxon>Fungi</taxon>
        <taxon>Dikarya</taxon>
        <taxon>Basidiomycota</taxon>
        <taxon>Agaricomycotina</taxon>
        <taxon>Tremellomycetes</taxon>
        <taxon>Trichosporonales</taxon>
        <taxon>Trichosporonaceae</taxon>
        <taxon>Vanrija</taxon>
    </lineage>
</organism>
<dbReference type="RefSeq" id="XP_062625209.1">
    <property type="nucleotide sequence ID" value="XM_062769225.1"/>
</dbReference>
<dbReference type="GeneID" id="87805958"/>
<accession>A0AAF0Y354</accession>
<feature type="region of interest" description="Disordered" evidence="1">
    <location>
        <begin position="115"/>
        <end position="142"/>
    </location>
</feature>
<dbReference type="EMBL" id="CP086715">
    <property type="protein sequence ID" value="WOO79177.1"/>
    <property type="molecule type" value="Genomic_DNA"/>
</dbReference>
<keyword evidence="3" id="KW-1185">Reference proteome</keyword>
<proteinExistence type="predicted"/>
<reference evidence="2" key="1">
    <citation type="submission" date="2023-10" db="EMBL/GenBank/DDBJ databases">
        <authorList>
            <person name="Noh H."/>
        </authorList>
    </citation>
    <scope>NUCLEOTIDE SEQUENCE</scope>
    <source>
        <strain evidence="2">DUCC4014</strain>
    </source>
</reference>
<evidence type="ECO:0000256" key="1">
    <source>
        <dbReference type="SAM" id="MobiDB-lite"/>
    </source>
</evidence>
<evidence type="ECO:0000313" key="3">
    <source>
        <dbReference type="Proteomes" id="UP000827549"/>
    </source>
</evidence>
<name>A0AAF0Y354_9TREE</name>
<protein>
    <submittedName>
        <fullName evidence="2">Uncharacterized protein</fullName>
    </submittedName>
</protein>
<dbReference type="AlphaFoldDB" id="A0AAF0Y354"/>
<feature type="region of interest" description="Disordered" evidence="1">
    <location>
        <begin position="37"/>
        <end position="68"/>
    </location>
</feature>